<dbReference type="InterPro" id="IPR006015">
    <property type="entry name" value="Universal_stress_UspA"/>
</dbReference>
<evidence type="ECO:0000256" key="1">
    <source>
        <dbReference type="ARBA" id="ARBA00008791"/>
    </source>
</evidence>
<feature type="domain" description="UspA" evidence="2">
    <location>
        <begin position="1"/>
        <end position="138"/>
    </location>
</feature>
<dbReference type="GeneID" id="79268031"/>
<gene>
    <name evidence="3" type="ORF">ACFQJ4_13430</name>
</gene>
<dbReference type="PANTHER" id="PTHR46268">
    <property type="entry name" value="STRESS RESPONSE PROTEIN NHAX"/>
    <property type="match status" value="1"/>
</dbReference>
<dbReference type="CDD" id="cd00293">
    <property type="entry name" value="USP-like"/>
    <property type="match status" value="1"/>
</dbReference>
<dbReference type="InterPro" id="IPR014729">
    <property type="entry name" value="Rossmann-like_a/b/a_fold"/>
</dbReference>
<dbReference type="Pfam" id="PF00582">
    <property type="entry name" value="Usp"/>
    <property type="match status" value="1"/>
</dbReference>
<dbReference type="SUPFAM" id="SSF52402">
    <property type="entry name" value="Adenine nucleotide alpha hydrolases-like"/>
    <property type="match status" value="1"/>
</dbReference>
<comment type="caution">
    <text evidence="3">The sequence shown here is derived from an EMBL/GenBank/DDBJ whole genome shotgun (WGS) entry which is preliminary data.</text>
</comment>
<dbReference type="Proteomes" id="UP001596398">
    <property type="component" value="Unassembled WGS sequence"/>
</dbReference>
<dbReference type="InterPro" id="IPR006016">
    <property type="entry name" value="UspA"/>
</dbReference>
<accession>A0ABD5ZSJ2</accession>
<protein>
    <submittedName>
        <fullName evidence="3">Universal stress protein</fullName>
    </submittedName>
</protein>
<comment type="similarity">
    <text evidence="1">Belongs to the universal stress protein A family.</text>
</comment>
<dbReference type="PANTHER" id="PTHR46268:SF6">
    <property type="entry name" value="UNIVERSAL STRESS PROTEIN UP12"/>
    <property type="match status" value="1"/>
</dbReference>
<dbReference type="PIRSF" id="PIRSF006276">
    <property type="entry name" value="UspA"/>
    <property type="match status" value="1"/>
</dbReference>
<dbReference type="RefSeq" id="WP_276234474.1">
    <property type="nucleotide sequence ID" value="NZ_CP119802.1"/>
</dbReference>
<reference evidence="3 4" key="1">
    <citation type="journal article" date="2019" name="Int. J. Syst. Evol. Microbiol.">
        <title>The Global Catalogue of Microorganisms (GCM) 10K type strain sequencing project: providing services to taxonomists for standard genome sequencing and annotation.</title>
        <authorList>
            <consortium name="The Broad Institute Genomics Platform"/>
            <consortium name="The Broad Institute Genome Sequencing Center for Infectious Disease"/>
            <person name="Wu L."/>
            <person name="Ma J."/>
        </authorList>
    </citation>
    <scope>NUCLEOTIDE SEQUENCE [LARGE SCALE GENOMIC DNA]</scope>
    <source>
        <strain evidence="3 4">DT85</strain>
    </source>
</reference>
<proteinExistence type="inferred from homology"/>
<evidence type="ECO:0000259" key="2">
    <source>
        <dbReference type="Pfam" id="PF00582"/>
    </source>
</evidence>
<evidence type="ECO:0000313" key="4">
    <source>
        <dbReference type="Proteomes" id="UP001596398"/>
    </source>
</evidence>
<dbReference type="Gene3D" id="3.40.50.620">
    <property type="entry name" value="HUPs"/>
    <property type="match status" value="1"/>
</dbReference>
<evidence type="ECO:0000313" key="3">
    <source>
        <dbReference type="EMBL" id="MFC7236317.1"/>
    </source>
</evidence>
<dbReference type="PRINTS" id="PR01438">
    <property type="entry name" value="UNVRSLSTRESS"/>
</dbReference>
<sequence>MYDTILVPTDGSEVAVRAAREAFDLARATGATVHVVFVVDESASSFLLSGDSMAQVLDALEAEGESAVERALAAAGDVPTETTVVRGMKVSEAIEEYVDRHGIDLVVMGTRGRHGVDHLLGSTTERVLANVGVPTLVVGDDAADEV</sequence>
<name>A0ABD5ZSJ2_9EURY</name>
<keyword evidence="4" id="KW-1185">Reference proteome</keyword>
<organism evidence="3 4">
    <name type="scientific">Halosegnis marinus</name>
    <dbReference type="NCBI Taxonomy" id="3034023"/>
    <lineage>
        <taxon>Archaea</taxon>
        <taxon>Methanobacteriati</taxon>
        <taxon>Methanobacteriota</taxon>
        <taxon>Stenosarchaea group</taxon>
        <taxon>Halobacteria</taxon>
        <taxon>Halobacteriales</taxon>
        <taxon>Natronomonadaceae</taxon>
        <taxon>Halosegnis</taxon>
    </lineage>
</organism>
<dbReference type="EMBL" id="JBHTAP010000001">
    <property type="protein sequence ID" value="MFC7236317.1"/>
    <property type="molecule type" value="Genomic_DNA"/>
</dbReference>
<dbReference type="AlphaFoldDB" id="A0ABD5ZSJ2"/>